<dbReference type="Pfam" id="PF02321">
    <property type="entry name" value="OEP"/>
    <property type="match status" value="2"/>
</dbReference>
<dbReference type="Gene3D" id="3.40.50.2300">
    <property type="match status" value="2"/>
</dbReference>
<dbReference type="SUPFAM" id="SSF56954">
    <property type="entry name" value="Outer membrane efflux proteins (OEP)"/>
    <property type="match status" value="1"/>
</dbReference>
<dbReference type="InterPro" id="IPR051906">
    <property type="entry name" value="TolC-like"/>
</dbReference>
<dbReference type="PANTHER" id="PTHR30026:SF20">
    <property type="entry name" value="OUTER MEMBRANE PROTEIN TOLC"/>
    <property type="match status" value="1"/>
</dbReference>
<dbReference type="Pfam" id="PF04392">
    <property type="entry name" value="ABC_sub_bind"/>
    <property type="match status" value="1"/>
</dbReference>
<dbReference type="InterPro" id="IPR003423">
    <property type="entry name" value="OMP_efflux"/>
</dbReference>
<evidence type="ECO:0000313" key="8">
    <source>
        <dbReference type="EMBL" id="MDN5210632.1"/>
    </source>
</evidence>
<comment type="caution">
    <text evidence="8">The sequence shown here is derived from an EMBL/GenBank/DDBJ whole genome shotgun (WGS) entry which is preliminary data.</text>
</comment>
<evidence type="ECO:0000256" key="2">
    <source>
        <dbReference type="ARBA" id="ARBA00007613"/>
    </source>
</evidence>
<protein>
    <submittedName>
        <fullName evidence="8">ABC transporter substrate binding protein</fullName>
    </submittedName>
</protein>
<evidence type="ECO:0000256" key="3">
    <source>
        <dbReference type="ARBA" id="ARBA00022448"/>
    </source>
</evidence>
<keyword evidence="7" id="KW-0998">Cell outer membrane</keyword>
<comment type="subcellular location">
    <subcellularLocation>
        <location evidence="1">Cell outer membrane</location>
    </subcellularLocation>
</comment>
<name>A0ABT8L0N9_9BACT</name>
<dbReference type="EMBL" id="JAUJEB010000001">
    <property type="protein sequence ID" value="MDN5210632.1"/>
    <property type="molecule type" value="Genomic_DNA"/>
</dbReference>
<keyword evidence="9" id="KW-1185">Reference proteome</keyword>
<keyword evidence="5" id="KW-0812">Transmembrane</keyword>
<dbReference type="RefSeq" id="WP_346755975.1">
    <property type="nucleotide sequence ID" value="NZ_JAUJEB010000001.1"/>
</dbReference>
<keyword evidence="6" id="KW-0472">Membrane</keyword>
<reference evidence="8" key="1">
    <citation type="submission" date="2023-06" db="EMBL/GenBank/DDBJ databases">
        <title>Genomic of Agaribacillus aureum.</title>
        <authorList>
            <person name="Wang G."/>
        </authorList>
    </citation>
    <scope>NUCLEOTIDE SEQUENCE</scope>
    <source>
        <strain evidence="8">BMA12</strain>
    </source>
</reference>
<organism evidence="8 9">
    <name type="scientific">Agaribacillus aureus</name>
    <dbReference type="NCBI Taxonomy" id="3051825"/>
    <lineage>
        <taxon>Bacteria</taxon>
        <taxon>Pseudomonadati</taxon>
        <taxon>Bacteroidota</taxon>
        <taxon>Cytophagia</taxon>
        <taxon>Cytophagales</taxon>
        <taxon>Splendidivirgaceae</taxon>
        <taxon>Agaribacillus</taxon>
    </lineage>
</organism>
<dbReference type="Gene3D" id="1.20.1600.10">
    <property type="entry name" value="Outer membrane efflux proteins (OEP)"/>
    <property type="match status" value="1"/>
</dbReference>
<comment type="similarity">
    <text evidence="2">Belongs to the outer membrane factor (OMF) (TC 1.B.17) family.</text>
</comment>
<sequence>MNTIKKGNALMLCFFLVPVLLMGQSPSKQQNIAIIADANQPYLNDVLSLVIKECNDLLGNQYRLIFRDENRRYANWDENVIKSDLQGFLKADDIDMIIGVGALSSAELAKSGPYEKPVFATVILSPELQGIQVTEEANSGVRNMTYVVAPYDHYRDIKAFHALHPFKHLTILLDKYFFDQVTGNDEEFESLMATLGATTSLIPVESKAANVLEQLSDTSDAVYVGPIVKMSNSEVQLLIDGINEKKIPSFAFIGKPGVERGMMAGLAPTSNFSRMARRLALNIEAYLEGKKLKNMPVYLKYQEQPVINLATVQKISFNPTWEFLEDAEILNDVLIVASRKISLIQTVNEALDNNNELAIAKKDVEAGQYDVRESKSPLLPQLDVSATTSIIDQDRAAVSNGQAPERSTTASSSVSQIIFSEGANSNYAVAKRQQEALVKSFDATEMDIILTAVETYLNLMQAKALERIQKENIKLNRANLKLAEVRQEVGDSGPSDLLRWKSSIALANIDLNNAFVNRKAAEIALNTLLNRPIGELFETSEVDINDSNLALFDNRVLDLIDSPYDLTVFTDFLVREGFANLPEVKQINANIAAQDRFLTFTRRNFYLPEIGFSANTSYLLNRAGAGSEIIAQPGIELPNDLTWQLGISASLPLYTGNRRNAQNQKAVIGLEQLQFQKKDLLNQLEQRIRVAVTQVSASYANIGLSEEAEDAAKRNFEIFQDAYAEGTVSVIELIDAQNSAIQASLNAANAGYQFLIDFFNVERSIGKYYSLGTVEDREDFFRKYQTYIENIQN</sequence>
<evidence type="ECO:0000256" key="5">
    <source>
        <dbReference type="ARBA" id="ARBA00022692"/>
    </source>
</evidence>
<evidence type="ECO:0000313" key="9">
    <source>
        <dbReference type="Proteomes" id="UP001172083"/>
    </source>
</evidence>
<evidence type="ECO:0000256" key="7">
    <source>
        <dbReference type="ARBA" id="ARBA00023237"/>
    </source>
</evidence>
<keyword evidence="3" id="KW-0813">Transport</keyword>
<keyword evidence="4" id="KW-1134">Transmembrane beta strand</keyword>
<dbReference type="Proteomes" id="UP001172083">
    <property type="component" value="Unassembled WGS sequence"/>
</dbReference>
<accession>A0ABT8L0N9</accession>
<proteinExistence type="inferred from homology"/>
<dbReference type="InterPro" id="IPR007487">
    <property type="entry name" value="ABC_transpt-TYRBP-like"/>
</dbReference>
<evidence type="ECO:0000256" key="1">
    <source>
        <dbReference type="ARBA" id="ARBA00004442"/>
    </source>
</evidence>
<gene>
    <name evidence="8" type="ORF">QQ020_01195</name>
</gene>
<dbReference type="PANTHER" id="PTHR30026">
    <property type="entry name" value="OUTER MEMBRANE PROTEIN TOLC"/>
    <property type="match status" value="1"/>
</dbReference>
<evidence type="ECO:0000256" key="6">
    <source>
        <dbReference type="ARBA" id="ARBA00023136"/>
    </source>
</evidence>
<evidence type="ECO:0000256" key="4">
    <source>
        <dbReference type="ARBA" id="ARBA00022452"/>
    </source>
</evidence>